<proteinExistence type="inferred from homology"/>
<evidence type="ECO:0000256" key="2">
    <source>
        <dbReference type="ARBA" id="ARBA00010617"/>
    </source>
</evidence>
<comment type="similarity">
    <text evidence="2 8">Belongs to the cytochrome P450 family.</text>
</comment>
<keyword evidence="3 8" id="KW-0349">Heme</keyword>
<dbReference type="Gene3D" id="1.10.630.10">
    <property type="entry name" value="Cytochrome P450"/>
    <property type="match status" value="1"/>
</dbReference>
<evidence type="ECO:0000256" key="8">
    <source>
        <dbReference type="RuleBase" id="RU000461"/>
    </source>
</evidence>
<dbReference type="PANTHER" id="PTHR24279">
    <property type="entry name" value="CYTOCHROME P450"/>
    <property type="match status" value="1"/>
</dbReference>
<evidence type="ECO:0000313" key="9">
    <source>
        <dbReference type="EMBL" id="KAL0883704.1"/>
    </source>
</evidence>
<comment type="cofactor">
    <cofactor evidence="1">
        <name>heme</name>
        <dbReference type="ChEBI" id="CHEBI:30413"/>
    </cofactor>
</comment>
<evidence type="ECO:0000313" key="10">
    <source>
        <dbReference type="Proteomes" id="UP001549920"/>
    </source>
</evidence>
<dbReference type="PROSITE" id="PS00086">
    <property type="entry name" value="CYTOCHROME_P450"/>
    <property type="match status" value="1"/>
</dbReference>
<evidence type="ECO:0000256" key="4">
    <source>
        <dbReference type="ARBA" id="ARBA00022723"/>
    </source>
</evidence>
<keyword evidence="5 8" id="KW-0560">Oxidoreductase</keyword>
<evidence type="ECO:0008006" key="11">
    <source>
        <dbReference type="Google" id="ProtNLM"/>
    </source>
</evidence>
<dbReference type="InterPro" id="IPR017972">
    <property type="entry name" value="Cyt_P450_CS"/>
</dbReference>
<comment type="caution">
    <text evidence="9">The sequence shown here is derived from an EMBL/GenBank/DDBJ whole genome shotgun (WGS) entry which is preliminary data.</text>
</comment>
<dbReference type="PRINTS" id="PR00463">
    <property type="entry name" value="EP450I"/>
</dbReference>
<evidence type="ECO:0000256" key="1">
    <source>
        <dbReference type="ARBA" id="ARBA00001971"/>
    </source>
</evidence>
<dbReference type="InterPro" id="IPR001128">
    <property type="entry name" value="Cyt_P450"/>
</dbReference>
<name>A0ABR3I4G7_LOXSC</name>
<evidence type="ECO:0000256" key="7">
    <source>
        <dbReference type="ARBA" id="ARBA00023033"/>
    </source>
</evidence>
<dbReference type="Pfam" id="PF00067">
    <property type="entry name" value="p450"/>
    <property type="match status" value="1"/>
</dbReference>
<evidence type="ECO:0000256" key="3">
    <source>
        <dbReference type="ARBA" id="ARBA00022617"/>
    </source>
</evidence>
<dbReference type="EMBL" id="JBEUOH010000008">
    <property type="protein sequence ID" value="KAL0883704.1"/>
    <property type="molecule type" value="Genomic_DNA"/>
</dbReference>
<dbReference type="SUPFAM" id="SSF48264">
    <property type="entry name" value="Cytochrome P450"/>
    <property type="match status" value="1"/>
</dbReference>
<dbReference type="InterPro" id="IPR036396">
    <property type="entry name" value="Cyt_P450_sf"/>
</dbReference>
<sequence>MHYSLLKSLFPLTTTSKILTRSVAVNAAGVTNTQNLKPWKKIPGPSSLPIIGQMHHFMPWGELNNAFSVEFGKHLYQKYGPIVRFNGFFGSTPFLVLFDPDCVSVVLQSENVMPIRPGFQTLTYYRRKKNKNNQPMGLLADVGEAWKHFRTVVNPVLLEPEVVRLYSEKLDGVALDMIERLRRLRNKNGVIQSPFDVEMNLWSMESVCLVALGRRINCFDPNLPANSTERRLLNLVHDIYKTADELDFRPSLWRYFPTRTFKRAMKLYEEQENTARYFIDRTIDELKAKGGTKIESEKGVLEKLLDINKEMAVLMASDMITAGVDTTSIAMTATLYLLAINQHKQDILREEVMSPEGERTYLKACIKEALRMMPVSAGNARETTKDYCLRGYHVPKGIQVTFMHQVMSQMEEHYHRAHEFIPERWIVGKDDPMYYGNANPFTYNPFGFGVRSCIGRHIAAVELETFLARIIENFKIEWSGAPGVVVKSSTLNYIKGPFNFVFKDV</sequence>
<evidence type="ECO:0000256" key="5">
    <source>
        <dbReference type="ARBA" id="ARBA00023002"/>
    </source>
</evidence>
<dbReference type="InterPro" id="IPR050479">
    <property type="entry name" value="CYP11_CYP27_families"/>
</dbReference>
<organism evidence="9 10">
    <name type="scientific">Loxostege sticticalis</name>
    <name type="common">Beet webworm moth</name>
    <dbReference type="NCBI Taxonomy" id="481309"/>
    <lineage>
        <taxon>Eukaryota</taxon>
        <taxon>Metazoa</taxon>
        <taxon>Ecdysozoa</taxon>
        <taxon>Arthropoda</taxon>
        <taxon>Hexapoda</taxon>
        <taxon>Insecta</taxon>
        <taxon>Pterygota</taxon>
        <taxon>Neoptera</taxon>
        <taxon>Endopterygota</taxon>
        <taxon>Lepidoptera</taxon>
        <taxon>Glossata</taxon>
        <taxon>Ditrysia</taxon>
        <taxon>Pyraloidea</taxon>
        <taxon>Crambidae</taxon>
        <taxon>Pyraustinae</taxon>
        <taxon>Loxostege</taxon>
    </lineage>
</organism>
<accession>A0ABR3I4G7</accession>
<keyword evidence="6 8" id="KW-0408">Iron</keyword>
<dbReference type="PANTHER" id="PTHR24279:SF120">
    <property type="entry name" value="CYTOCHROME P450"/>
    <property type="match status" value="1"/>
</dbReference>
<dbReference type="PRINTS" id="PR00385">
    <property type="entry name" value="P450"/>
</dbReference>
<reference evidence="9 10" key="1">
    <citation type="submission" date="2024-06" db="EMBL/GenBank/DDBJ databases">
        <title>A chromosome-level genome assembly of beet webworm, Loxostege sticticalis.</title>
        <authorList>
            <person name="Zhang Y."/>
        </authorList>
    </citation>
    <scope>NUCLEOTIDE SEQUENCE [LARGE SCALE GENOMIC DNA]</scope>
    <source>
        <strain evidence="9">AQ026</strain>
        <tissue evidence="9">Whole body</tissue>
    </source>
</reference>
<keyword evidence="4 8" id="KW-0479">Metal-binding</keyword>
<dbReference type="Proteomes" id="UP001549920">
    <property type="component" value="Unassembled WGS sequence"/>
</dbReference>
<gene>
    <name evidence="9" type="ORF">ABMA27_015822</name>
</gene>
<keyword evidence="7 8" id="KW-0503">Monooxygenase</keyword>
<keyword evidence="10" id="KW-1185">Reference proteome</keyword>
<dbReference type="CDD" id="cd11054">
    <property type="entry name" value="CYP24A1-like"/>
    <property type="match status" value="1"/>
</dbReference>
<protein>
    <recommendedName>
        <fullName evidence="11">Cytochrome P450</fullName>
    </recommendedName>
</protein>
<dbReference type="InterPro" id="IPR002401">
    <property type="entry name" value="Cyt_P450_E_grp-I"/>
</dbReference>
<evidence type="ECO:0000256" key="6">
    <source>
        <dbReference type="ARBA" id="ARBA00023004"/>
    </source>
</evidence>